<sequence length="53" mass="6053">TDILEEKYYRKTASVCPECLERIDAVVQEEDGKIFNVGIAEITIKITTICQVY</sequence>
<comment type="caution">
    <text evidence="2">The sequence shown here is derived from an EMBL/GenBank/DDBJ whole genome shotgun (WGS) entry which is preliminary data.</text>
</comment>
<reference evidence="2" key="1">
    <citation type="journal article" date="2014" name="Front. Microbiol.">
        <title>High frequency of phylogenetically diverse reductive dehalogenase-homologous genes in deep subseafloor sedimentary metagenomes.</title>
        <authorList>
            <person name="Kawai M."/>
            <person name="Futagami T."/>
            <person name="Toyoda A."/>
            <person name="Takaki Y."/>
            <person name="Nishi S."/>
            <person name="Hori S."/>
            <person name="Arai W."/>
            <person name="Tsubouchi T."/>
            <person name="Morono Y."/>
            <person name="Uchiyama I."/>
            <person name="Ito T."/>
            <person name="Fujiyama A."/>
            <person name="Inagaki F."/>
            <person name="Takami H."/>
        </authorList>
    </citation>
    <scope>NUCLEOTIDE SEQUENCE</scope>
    <source>
        <strain evidence="2">Expedition CK06-06</strain>
    </source>
</reference>
<evidence type="ECO:0000313" key="2">
    <source>
        <dbReference type="EMBL" id="GAG86422.1"/>
    </source>
</evidence>
<dbReference type="AlphaFoldDB" id="X1BZ77"/>
<dbReference type="EMBL" id="BART01014235">
    <property type="protein sequence ID" value="GAG86422.1"/>
    <property type="molecule type" value="Genomic_DNA"/>
</dbReference>
<evidence type="ECO:0000259" key="1">
    <source>
        <dbReference type="Pfam" id="PF23545"/>
    </source>
</evidence>
<organism evidence="2">
    <name type="scientific">marine sediment metagenome</name>
    <dbReference type="NCBI Taxonomy" id="412755"/>
    <lineage>
        <taxon>unclassified sequences</taxon>
        <taxon>metagenomes</taxon>
        <taxon>ecological metagenomes</taxon>
    </lineage>
</organism>
<accession>X1BZ77</accession>
<dbReference type="Pfam" id="PF23545">
    <property type="entry name" value="Zn_ribbon_HMPTM"/>
    <property type="match status" value="1"/>
</dbReference>
<name>X1BZ77_9ZZZZ</name>
<feature type="non-terminal residue" evidence="2">
    <location>
        <position position="1"/>
    </location>
</feature>
<feature type="domain" description="HMPTM N-terminal zinc ribbon" evidence="1">
    <location>
        <begin position="8"/>
        <end position="35"/>
    </location>
</feature>
<protein>
    <recommendedName>
        <fullName evidence="1">HMPTM N-terminal zinc ribbon domain-containing protein</fullName>
    </recommendedName>
</protein>
<proteinExistence type="predicted"/>
<dbReference type="InterPro" id="IPR056488">
    <property type="entry name" value="Zn_ribbon_HMPTM"/>
</dbReference>
<gene>
    <name evidence="2" type="ORF">S01H4_28555</name>
</gene>